<dbReference type="EMBL" id="UFSB01000001">
    <property type="protein sequence ID" value="SUU38720.1"/>
    <property type="molecule type" value="Genomic_DNA"/>
</dbReference>
<proteinExistence type="predicted"/>
<protein>
    <submittedName>
        <fullName evidence="1">Uncharacterized protein</fullName>
    </submittedName>
</protein>
<accession>A0A380VGZ9</accession>
<organism evidence="1 2">
    <name type="scientific">Actinobacillus seminis</name>
    <dbReference type="NCBI Taxonomy" id="722"/>
    <lineage>
        <taxon>Bacteria</taxon>
        <taxon>Pseudomonadati</taxon>
        <taxon>Pseudomonadota</taxon>
        <taxon>Gammaproteobacteria</taxon>
        <taxon>Pasteurellales</taxon>
        <taxon>Pasteurellaceae</taxon>
        <taxon>Actinobacillus</taxon>
    </lineage>
</organism>
<dbReference type="Proteomes" id="UP000254507">
    <property type="component" value="Unassembled WGS sequence"/>
</dbReference>
<evidence type="ECO:0000313" key="2">
    <source>
        <dbReference type="Proteomes" id="UP000254507"/>
    </source>
</evidence>
<dbReference type="AlphaFoldDB" id="A0A380VGZ9"/>
<name>A0A380VGZ9_9PAST</name>
<sequence>MEKVNPRIKKLEFLLKQMGKIHLRDAAEILMYRR</sequence>
<reference evidence="1 2" key="1">
    <citation type="submission" date="2018-06" db="EMBL/GenBank/DDBJ databases">
        <authorList>
            <consortium name="Pathogen Informatics"/>
            <person name="Doyle S."/>
        </authorList>
    </citation>
    <scope>NUCLEOTIDE SEQUENCE [LARGE SCALE GENOMIC DNA]</scope>
    <source>
        <strain evidence="1 2">NCTC10851</strain>
    </source>
</reference>
<gene>
    <name evidence="1" type="ORF">NCTC10851_02231</name>
</gene>
<evidence type="ECO:0000313" key="1">
    <source>
        <dbReference type="EMBL" id="SUU38720.1"/>
    </source>
</evidence>